<dbReference type="AlphaFoldDB" id="A0AAU7C7S0"/>
<name>A0AAU7C7S0_9BACT</name>
<dbReference type="Pfam" id="PF02607">
    <property type="entry name" value="B12-binding_2"/>
    <property type="match status" value="1"/>
</dbReference>
<protein>
    <submittedName>
        <fullName evidence="2">B12-binding domain-containing protein</fullName>
    </submittedName>
</protein>
<dbReference type="RefSeq" id="WP_406693905.1">
    <property type="nucleotide sequence ID" value="NZ_CP155447.1"/>
</dbReference>
<dbReference type="Gene3D" id="1.10.1660.10">
    <property type="match status" value="1"/>
</dbReference>
<sequence length="302" mass="32943">MSDNQYVSTAHVARALGVGVSTVKRWVDEGILPAHKTAGGHRKLLLADVLRVAREGDFPRLDLSGLQLDATSPGAFDPETLSQQLLDALKRGEADAVHSLIHGAYRAGVGIETLADFVIAPAMHRLGHEWESGRVAIHQEHRGTQICTAALYALKAILETQAESDRPLAVGGSPESDYYVLASLLAEMVLLDAGWRTISLGPHTPIVSFRQAVAELRPQLLWISISQLPNRDRFLAEYRELYREAEQAGVCVAIGGRALTNSLRSAMSYTTYGDGLRHLAAFARSHHNAPRRPKRGRPSSHS</sequence>
<dbReference type="CDD" id="cd02065">
    <property type="entry name" value="B12-binding_like"/>
    <property type="match status" value="1"/>
</dbReference>
<dbReference type="CDD" id="cd04762">
    <property type="entry name" value="HTH_MerR-trunc"/>
    <property type="match status" value="1"/>
</dbReference>
<dbReference type="GO" id="GO:0031419">
    <property type="term" value="F:cobalamin binding"/>
    <property type="evidence" value="ECO:0007669"/>
    <property type="project" value="InterPro"/>
</dbReference>
<dbReference type="InterPro" id="IPR036724">
    <property type="entry name" value="Cobalamin-bd_sf"/>
</dbReference>
<dbReference type="GO" id="GO:0003677">
    <property type="term" value="F:DNA binding"/>
    <property type="evidence" value="ECO:0007669"/>
    <property type="project" value="InterPro"/>
</dbReference>
<proteinExistence type="predicted"/>
<evidence type="ECO:0000259" key="1">
    <source>
        <dbReference type="PROSITE" id="PS51332"/>
    </source>
</evidence>
<accession>A0AAU7C7S0</accession>
<dbReference type="NCBIfam" id="TIGR01764">
    <property type="entry name" value="excise"/>
    <property type="match status" value="1"/>
</dbReference>
<dbReference type="GO" id="GO:0046872">
    <property type="term" value="F:metal ion binding"/>
    <property type="evidence" value="ECO:0007669"/>
    <property type="project" value="InterPro"/>
</dbReference>
<organism evidence="2">
    <name type="scientific">Singulisphaera sp. Ch08</name>
    <dbReference type="NCBI Taxonomy" id="3120278"/>
    <lineage>
        <taxon>Bacteria</taxon>
        <taxon>Pseudomonadati</taxon>
        <taxon>Planctomycetota</taxon>
        <taxon>Planctomycetia</taxon>
        <taxon>Isosphaerales</taxon>
        <taxon>Isosphaeraceae</taxon>
        <taxon>Singulisphaera</taxon>
    </lineage>
</organism>
<dbReference type="InterPro" id="IPR006158">
    <property type="entry name" value="Cobalamin-bd"/>
</dbReference>
<dbReference type="InterPro" id="IPR009061">
    <property type="entry name" value="DNA-bd_dom_put_sf"/>
</dbReference>
<dbReference type="Gene3D" id="1.10.1240.10">
    <property type="entry name" value="Methionine synthase domain"/>
    <property type="match status" value="1"/>
</dbReference>
<dbReference type="EMBL" id="CP155447">
    <property type="protein sequence ID" value="XBH01212.1"/>
    <property type="molecule type" value="Genomic_DNA"/>
</dbReference>
<reference evidence="2" key="1">
    <citation type="submission" date="2024-05" db="EMBL/GenBank/DDBJ databases">
        <title>Planctomycetes of the genus Singulisphaera possess chitinolytic capabilities.</title>
        <authorList>
            <person name="Ivanova A."/>
        </authorList>
    </citation>
    <scope>NUCLEOTIDE SEQUENCE</scope>
    <source>
        <strain evidence="2">Ch08T</strain>
    </source>
</reference>
<dbReference type="InterPro" id="IPR036594">
    <property type="entry name" value="Meth_synthase_dom"/>
</dbReference>
<dbReference type="InterPro" id="IPR041657">
    <property type="entry name" value="HTH_17"/>
</dbReference>
<dbReference type="InterPro" id="IPR010093">
    <property type="entry name" value="SinI_DNA-bd"/>
</dbReference>
<dbReference type="SUPFAM" id="SSF52242">
    <property type="entry name" value="Cobalamin (vitamin B12)-binding domain"/>
    <property type="match status" value="1"/>
</dbReference>
<dbReference type="Pfam" id="PF12728">
    <property type="entry name" value="HTH_17"/>
    <property type="match status" value="1"/>
</dbReference>
<dbReference type="InterPro" id="IPR003759">
    <property type="entry name" value="Cbl-bd_cap"/>
</dbReference>
<dbReference type="PROSITE" id="PS51332">
    <property type="entry name" value="B12_BINDING"/>
    <property type="match status" value="1"/>
</dbReference>
<dbReference type="Gene3D" id="3.40.50.280">
    <property type="entry name" value="Cobalamin-binding domain"/>
    <property type="match status" value="1"/>
</dbReference>
<gene>
    <name evidence="2" type="ORF">V5E97_22975</name>
</gene>
<dbReference type="SUPFAM" id="SSF46955">
    <property type="entry name" value="Putative DNA-binding domain"/>
    <property type="match status" value="1"/>
</dbReference>
<feature type="domain" description="B12-binding" evidence="1">
    <location>
        <begin position="166"/>
        <end position="293"/>
    </location>
</feature>
<evidence type="ECO:0000313" key="2">
    <source>
        <dbReference type="EMBL" id="XBH01212.1"/>
    </source>
</evidence>